<organism evidence="3">
    <name type="scientific">Ostreococcus tauri</name>
    <name type="common">Marine green alga</name>
    <dbReference type="NCBI Taxonomy" id="70448"/>
    <lineage>
        <taxon>Eukaryota</taxon>
        <taxon>Viridiplantae</taxon>
        <taxon>Chlorophyta</taxon>
        <taxon>Mamiellophyceae</taxon>
        <taxon>Mamiellales</taxon>
        <taxon>Bathycoccaceae</taxon>
        <taxon>Ostreococcus</taxon>
    </lineage>
</organism>
<dbReference type="InterPro" id="IPR021150">
    <property type="entry name" value="Ubiq_cyt_c_chap"/>
</dbReference>
<comment type="similarity">
    <text evidence="1">Belongs to the CBP3 family.</text>
</comment>
<protein>
    <submittedName>
        <fullName evidence="3">Ubiquinol-cytochrome C chaperone-domain-containing protein</fullName>
    </submittedName>
</protein>
<dbReference type="PANTHER" id="PTHR12184">
    <property type="entry name" value="UBIQUINOL-CYTOCHROME C REDUCTASE COMPLEX ASSEMBLY FACTOR 1 FAMILY MEMBER"/>
    <property type="match status" value="1"/>
</dbReference>
<dbReference type="GO" id="GO:0005739">
    <property type="term" value="C:mitochondrion"/>
    <property type="evidence" value="ECO:0007669"/>
    <property type="project" value="TreeGrafter"/>
</dbReference>
<accession>A0A1Y5I1C7</accession>
<evidence type="ECO:0000259" key="2">
    <source>
        <dbReference type="Pfam" id="PF03981"/>
    </source>
</evidence>
<feature type="domain" description="Ubiquinol-cytochrome c chaperone" evidence="2">
    <location>
        <begin position="44"/>
        <end position="180"/>
    </location>
</feature>
<dbReference type="EMBL" id="KZ155838">
    <property type="protein sequence ID" value="OUS42497.1"/>
    <property type="molecule type" value="Genomic_DNA"/>
</dbReference>
<reference evidence="3" key="1">
    <citation type="submission" date="2017-04" db="EMBL/GenBank/DDBJ databases">
        <title>Population genomics of picophytoplankton unveils novel chromosome hypervariability.</title>
        <authorList>
            <consortium name="DOE Joint Genome Institute"/>
            <person name="Blanc-Mathieu R."/>
            <person name="Krasovec M."/>
            <person name="Hebrard M."/>
            <person name="Yau S."/>
            <person name="Desgranges E."/>
            <person name="Martin J."/>
            <person name="Schackwitz W."/>
            <person name="Kuo A."/>
            <person name="Salin G."/>
            <person name="Donnadieu C."/>
            <person name="Desdevises Y."/>
            <person name="Sanchez-Ferandin S."/>
            <person name="Moreau H."/>
            <person name="Rivals E."/>
            <person name="Grigoriev I.V."/>
            <person name="Grimsley N."/>
            <person name="Eyre-Walker A."/>
            <person name="Piganeau G."/>
        </authorList>
    </citation>
    <scope>NUCLEOTIDE SEQUENCE [LARGE SCALE GENOMIC DNA]</scope>
    <source>
        <strain evidence="3">RCC 1115</strain>
    </source>
</reference>
<sequence>MSGWRRLALTLGGYFSEESRHVRGGERLYAEVKAASSEDALYAAHGIERTFARDHAVTCLHVWMCLQRLRREGEDGKDFSQIFYDAFQDDVERRVHDAGVRVRVRKWLQDLERTFYGNAVSYDKALELGGSELARALHRNVYDGDGDVDKAKALERYVRHHVASLAITPTSAVIDGRIRFQRFN</sequence>
<dbReference type="PANTHER" id="PTHR12184:SF1">
    <property type="entry name" value="UBIQUINOL-CYTOCHROME-C REDUCTASE COMPLEX ASSEMBLY FACTOR 1"/>
    <property type="match status" value="1"/>
</dbReference>
<dbReference type="eggNOG" id="KOG2873">
    <property type="taxonomic scope" value="Eukaryota"/>
</dbReference>
<evidence type="ECO:0000256" key="1">
    <source>
        <dbReference type="ARBA" id="ARBA00006407"/>
    </source>
</evidence>
<evidence type="ECO:0000313" key="3">
    <source>
        <dbReference type="EMBL" id="OUS42497.1"/>
    </source>
</evidence>
<dbReference type="Proteomes" id="UP000195557">
    <property type="component" value="Unassembled WGS sequence"/>
</dbReference>
<dbReference type="GO" id="GO:0034551">
    <property type="term" value="P:mitochondrial respiratory chain complex III assembly"/>
    <property type="evidence" value="ECO:0007669"/>
    <property type="project" value="TreeGrafter"/>
</dbReference>
<dbReference type="InterPro" id="IPR007129">
    <property type="entry name" value="Ubiqinol_cyt_c_chaperone_CPB3"/>
</dbReference>
<name>A0A1Y5I1C7_OSTTA</name>
<proteinExistence type="inferred from homology"/>
<dbReference type="AlphaFoldDB" id="A0A1Y5I1C7"/>
<gene>
    <name evidence="3" type="ORF">BE221DRAFT_142168</name>
</gene>
<dbReference type="Pfam" id="PF03981">
    <property type="entry name" value="Ubiq_cyt_C_chap"/>
    <property type="match status" value="1"/>
</dbReference>